<dbReference type="RefSeq" id="WP_145368414.1">
    <property type="nucleotide sequence ID" value="NZ_CP036275.1"/>
</dbReference>
<dbReference type="OrthoDB" id="235584at2"/>
<evidence type="ECO:0000256" key="1">
    <source>
        <dbReference type="SAM" id="Phobius"/>
    </source>
</evidence>
<sequence>MQRRRRTTRTSGHPRGGFLYIAVMGTATIVAVIALTGLHVARLYLKAATAENERLQAQALASSAIEHALAEFNTNPTWETDYGFNIEYPSPAVAVGGGTFSWKLIDAGNGSKTVQGIGRVGDAVCTYAVDLGSSSGPNYLSYGLLSGGDLWVGNFTTTESLAVNGADICSNATVENWGSITGNVEAQVIDNNGGTGTISGTQTAPASVQPLPDPTTVFDWYVSNGTTISNGPLDDGLGGLSLSNCLLSPFNNPFGTANSDGIYVINAAGKPLSIRRCRIVGTLVVLNATWGVAIREDINWEPAYPNYPAILVEGDLEIRIHDQNLTEASAGTNFNPLLTPYQGSTDLLQNDSYPSRLAGVIYCSGDMLVDGKNASYSPKIQGAVIVGGWCLIDKTAQISIDYDDTAAITPPPGFGSGDPASIVPGSWRQIPSS</sequence>
<accession>A0A517Z4W5</accession>
<feature type="transmembrane region" description="Helical" evidence="1">
    <location>
        <begin position="20"/>
        <end position="45"/>
    </location>
</feature>
<dbReference type="KEGG" id="mri:Mal4_18400"/>
<keyword evidence="3" id="KW-1185">Reference proteome</keyword>
<dbReference type="EMBL" id="CP036275">
    <property type="protein sequence ID" value="QDU37526.1"/>
    <property type="molecule type" value="Genomic_DNA"/>
</dbReference>
<proteinExistence type="predicted"/>
<name>A0A517Z4W5_9PLAN</name>
<reference evidence="2 3" key="1">
    <citation type="submission" date="2019-02" db="EMBL/GenBank/DDBJ databases">
        <title>Deep-cultivation of Planctomycetes and their phenomic and genomic characterization uncovers novel biology.</title>
        <authorList>
            <person name="Wiegand S."/>
            <person name="Jogler M."/>
            <person name="Boedeker C."/>
            <person name="Pinto D."/>
            <person name="Vollmers J."/>
            <person name="Rivas-Marin E."/>
            <person name="Kohn T."/>
            <person name="Peeters S.H."/>
            <person name="Heuer A."/>
            <person name="Rast P."/>
            <person name="Oberbeckmann S."/>
            <person name="Bunk B."/>
            <person name="Jeske O."/>
            <person name="Meyerdierks A."/>
            <person name="Storesund J.E."/>
            <person name="Kallscheuer N."/>
            <person name="Luecker S."/>
            <person name="Lage O.M."/>
            <person name="Pohl T."/>
            <person name="Merkel B.J."/>
            <person name="Hornburger P."/>
            <person name="Mueller R.-W."/>
            <person name="Bruemmer F."/>
            <person name="Labrenz M."/>
            <person name="Spormann A.M."/>
            <person name="Op den Camp H."/>
            <person name="Overmann J."/>
            <person name="Amann R."/>
            <person name="Jetten M.S.M."/>
            <person name="Mascher T."/>
            <person name="Medema M.H."/>
            <person name="Devos D.P."/>
            <person name="Kaster A.-K."/>
            <person name="Ovreas L."/>
            <person name="Rohde M."/>
            <person name="Galperin M.Y."/>
            <person name="Jogler C."/>
        </authorList>
    </citation>
    <scope>NUCLEOTIDE SEQUENCE [LARGE SCALE GENOMIC DNA]</scope>
    <source>
        <strain evidence="2 3">Mal4</strain>
    </source>
</reference>
<dbReference type="AlphaFoldDB" id="A0A517Z4W5"/>
<organism evidence="2 3">
    <name type="scientific">Maioricimonas rarisocia</name>
    <dbReference type="NCBI Taxonomy" id="2528026"/>
    <lineage>
        <taxon>Bacteria</taxon>
        <taxon>Pseudomonadati</taxon>
        <taxon>Planctomycetota</taxon>
        <taxon>Planctomycetia</taxon>
        <taxon>Planctomycetales</taxon>
        <taxon>Planctomycetaceae</taxon>
        <taxon>Maioricimonas</taxon>
    </lineage>
</organism>
<gene>
    <name evidence="2" type="ORF">Mal4_18400</name>
</gene>
<keyword evidence="1" id="KW-1133">Transmembrane helix</keyword>
<dbReference type="Proteomes" id="UP000320496">
    <property type="component" value="Chromosome"/>
</dbReference>
<keyword evidence="1" id="KW-0472">Membrane</keyword>
<keyword evidence="1" id="KW-0812">Transmembrane</keyword>
<protein>
    <submittedName>
        <fullName evidence="2">Uncharacterized protein</fullName>
    </submittedName>
</protein>
<evidence type="ECO:0000313" key="2">
    <source>
        <dbReference type="EMBL" id="QDU37526.1"/>
    </source>
</evidence>
<evidence type="ECO:0000313" key="3">
    <source>
        <dbReference type="Proteomes" id="UP000320496"/>
    </source>
</evidence>